<dbReference type="KEGG" id="cok:COCCU_13575"/>
<evidence type="ECO:0000256" key="7">
    <source>
        <dbReference type="NCBIfam" id="TIGR01068"/>
    </source>
</evidence>
<keyword evidence="6" id="KW-0676">Redox-active center</keyword>
<sequence length="132" mass="14444">MATIDVTEDTFNDTVSSEGIVLVDAWATWCGPCKSFAPIYEKASEKHEEVKFTKLDVDANPGVSAALEISAVPTLFFFRDGIGVYRQSGVMNPAQLDDTLEQIKALDMDEVRRQVAAQNAEADAQEAQEDKA</sequence>
<dbReference type="PANTHER" id="PTHR45663:SF40">
    <property type="entry name" value="THIOREDOXIN 2"/>
    <property type="match status" value="1"/>
</dbReference>
<feature type="domain" description="Thioredoxin" evidence="8">
    <location>
        <begin position="1"/>
        <end position="105"/>
    </location>
</feature>
<dbReference type="CDD" id="cd02947">
    <property type="entry name" value="TRX_family"/>
    <property type="match status" value="1"/>
</dbReference>
<dbReference type="PROSITE" id="PS51352">
    <property type="entry name" value="THIOREDOXIN_2"/>
    <property type="match status" value="1"/>
</dbReference>
<dbReference type="EMBL" id="CP046455">
    <property type="protein sequence ID" value="QGU08605.1"/>
    <property type="molecule type" value="Genomic_DNA"/>
</dbReference>
<keyword evidence="3" id="KW-0813">Transport</keyword>
<evidence type="ECO:0000256" key="6">
    <source>
        <dbReference type="ARBA" id="ARBA00023284"/>
    </source>
</evidence>
<dbReference type="Gene3D" id="3.40.30.10">
    <property type="entry name" value="Glutaredoxin"/>
    <property type="match status" value="1"/>
</dbReference>
<keyword evidence="10" id="KW-1185">Reference proteome</keyword>
<dbReference type="PANTHER" id="PTHR45663">
    <property type="entry name" value="GEO12009P1"/>
    <property type="match status" value="1"/>
</dbReference>
<dbReference type="GO" id="GO:0015035">
    <property type="term" value="F:protein-disulfide reductase activity"/>
    <property type="evidence" value="ECO:0007669"/>
    <property type="project" value="UniProtKB-UniRule"/>
</dbReference>
<evidence type="ECO:0000256" key="2">
    <source>
        <dbReference type="ARBA" id="ARBA00008987"/>
    </source>
</evidence>
<keyword evidence="5" id="KW-1015">Disulfide bond</keyword>
<gene>
    <name evidence="9" type="primary">trxC</name>
    <name evidence="9" type="ORF">COCCU_13575</name>
</gene>
<comment type="similarity">
    <text evidence="2">Belongs to the thioredoxin family.</text>
</comment>
<evidence type="ECO:0000256" key="1">
    <source>
        <dbReference type="ARBA" id="ARBA00003318"/>
    </source>
</evidence>
<reference evidence="9 10" key="1">
    <citation type="submission" date="2019-11" db="EMBL/GenBank/DDBJ databases">
        <title>Complete genome sequence of Corynebacterium kalinowskii 1959, a novel Corynebacterium species isolated from soil of a small paddock in Vilsendorf, Germany.</title>
        <authorList>
            <person name="Schaffert L."/>
            <person name="Ruwe M."/>
            <person name="Milse J."/>
            <person name="Hanuschka K."/>
            <person name="Ortseifen V."/>
            <person name="Droste J."/>
            <person name="Brandt D."/>
            <person name="Schlueter L."/>
            <person name="Kutter Y."/>
            <person name="Vinke S."/>
            <person name="Viehoefer P."/>
            <person name="Jacob L."/>
            <person name="Luebke N.-C."/>
            <person name="Schulte-Berndt E."/>
            <person name="Hain C."/>
            <person name="Linder M."/>
            <person name="Schmidt P."/>
            <person name="Wollenschlaeger L."/>
            <person name="Luttermann T."/>
            <person name="Thieme E."/>
            <person name="Hassa J."/>
            <person name="Haak M."/>
            <person name="Wittchen M."/>
            <person name="Mentz A."/>
            <person name="Persicke M."/>
            <person name="Busche T."/>
            <person name="Ruckert C."/>
        </authorList>
    </citation>
    <scope>NUCLEOTIDE SEQUENCE [LARGE SCALE GENOMIC DNA]</scope>
    <source>
        <strain evidence="9 10">2039</strain>
    </source>
</reference>
<dbReference type="Proteomes" id="UP000424462">
    <property type="component" value="Chromosome"/>
</dbReference>
<accession>A0A6B8WBC4</accession>
<name>A0A6B8WBC4_9CORY</name>
<dbReference type="GO" id="GO:0005829">
    <property type="term" value="C:cytosol"/>
    <property type="evidence" value="ECO:0007669"/>
    <property type="project" value="TreeGrafter"/>
</dbReference>
<dbReference type="InterPro" id="IPR013766">
    <property type="entry name" value="Thioredoxin_domain"/>
</dbReference>
<dbReference type="SUPFAM" id="SSF52833">
    <property type="entry name" value="Thioredoxin-like"/>
    <property type="match status" value="1"/>
</dbReference>
<comment type="function">
    <text evidence="1">Participates in various redox reactions through the reversible oxidation of its active center dithiol to a disulfide and catalyzes dithiol-disulfide exchange reactions.</text>
</comment>
<proteinExistence type="inferred from homology"/>
<evidence type="ECO:0000313" key="9">
    <source>
        <dbReference type="EMBL" id="QGU08605.1"/>
    </source>
</evidence>
<dbReference type="AlphaFoldDB" id="A0A6B8WBC4"/>
<dbReference type="InterPro" id="IPR005746">
    <property type="entry name" value="Thioredoxin"/>
</dbReference>
<dbReference type="PRINTS" id="PR00421">
    <property type="entry name" value="THIOREDOXIN"/>
</dbReference>
<dbReference type="NCBIfam" id="TIGR01068">
    <property type="entry name" value="thioredoxin"/>
    <property type="match status" value="1"/>
</dbReference>
<evidence type="ECO:0000256" key="4">
    <source>
        <dbReference type="ARBA" id="ARBA00022982"/>
    </source>
</evidence>
<dbReference type="RefSeq" id="WP_156232244.1">
    <property type="nucleotide sequence ID" value="NZ_CP046455.1"/>
</dbReference>
<evidence type="ECO:0000256" key="5">
    <source>
        <dbReference type="ARBA" id="ARBA00023157"/>
    </source>
</evidence>
<organism evidence="9 10">
    <name type="scientific">Corynebacterium occultum</name>
    <dbReference type="NCBI Taxonomy" id="2675219"/>
    <lineage>
        <taxon>Bacteria</taxon>
        <taxon>Bacillati</taxon>
        <taxon>Actinomycetota</taxon>
        <taxon>Actinomycetes</taxon>
        <taxon>Mycobacteriales</taxon>
        <taxon>Corynebacteriaceae</taxon>
        <taxon>Corynebacterium</taxon>
    </lineage>
</organism>
<evidence type="ECO:0000313" key="10">
    <source>
        <dbReference type="Proteomes" id="UP000424462"/>
    </source>
</evidence>
<evidence type="ECO:0000259" key="8">
    <source>
        <dbReference type="PROSITE" id="PS51352"/>
    </source>
</evidence>
<keyword evidence="4" id="KW-0249">Electron transport</keyword>
<dbReference type="InterPro" id="IPR036249">
    <property type="entry name" value="Thioredoxin-like_sf"/>
</dbReference>
<protein>
    <recommendedName>
        <fullName evidence="7">Thioredoxin</fullName>
    </recommendedName>
</protein>
<dbReference type="Pfam" id="PF00085">
    <property type="entry name" value="Thioredoxin"/>
    <property type="match status" value="1"/>
</dbReference>
<evidence type="ECO:0000256" key="3">
    <source>
        <dbReference type="ARBA" id="ARBA00022448"/>
    </source>
</evidence>